<dbReference type="Pfam" id="PF01048">
    <property type="entry name" value="PNP_UDP_1"/>
    <property type="match status" value="1"/>
</dbReference>
<dbReference type="Proteomes" id="UP000659344">
    <property type="component" value="Unassembled WGS sequence"/>
</dbReference>
<keyword evidence="1" id="KW-0474">Menaquinone biosynthesis</keyword>
<dbReference type="CDD" id="cd17766">
    <property type="entry name" value="futalosine_nucleosidase_MqnB"/>
    <property type="match status" value="1"/>
</dbReference>
<dbReference type="PANTHER" id="PTHR46832">
    <property type="entry name" value="5'-METHYLTHIOADENOSINE/S-ADENOSYLHOMOCYSTEINE NUCLEOSIDASE"/>
    <property type="match status" value="1"/>
</dbReference>
<dbReference type="RefSeq" id="WP_188537501.1">
    <property type="nucleotide sequence ID" value="NZ_BMFT01000001.1"/>
</dbReference>
<dbReference type="InterPro" id="IPR019963">
    <property type="entry name" value="FL_hydrolase_MqnB"/>
</dbReference>
<dbReference type="HAMAP" id="MF_00991">
    <property type="entry name" value="MqnB"/>
    <property type="match status" value="1"/>
</dbReference>
<dbReference type="GO" id="GO:0016787">
    <property type="term" value="F:hydrolase activity"/>
    <property type="evidence" value="ECO:0007669"/>
    <property type="project" value="UniProtKB-KW"/>
</dbReference>
<gene>
    <name evidence="1 4" type="primary">mqnB</name>
    <name evidence="4" type="ORF">GCM10008013_16110</name>
</gene>
<comment type="function">
    <text evidence="1">Catalyzes the hydrolysis of futalosine (FL) to dehypoxanthine futalosine (DHFL) and hypoxanthine, a step in the biosynthesis of menaquinone (MK, vitamin K2).</text>
</comment>
<dbReference type="NCBIfam" id="NF006087">
    <property type="entry name" value="PRK08236.1"/>
    <property type="match status" value="1"/>
</dbReference>
<dbReference type="InterPro" id="IPR035994">
    <property type="entry name" value="Nucleoside_phosphorylase_sf"/>
</dbReference>
<keyword evidence="5" id="KW-1185">Reference proteome</keyword>
<evidence type="ECO:0000256" key="2">
    <source>
        <dbReference type="NCBIfam" id="TIGR03664"/>
    </source>
</evidence>
<evidence type="ECO:0000259" key="3">
    <source>
        <dbReference type="Pfam" id="PF01048"/>
    </source>
</evidence>
<comment type="catalytic activity">
    <reaction evidence="1">
        <text>futalosine + H2O = dehypoxanthine futalosine + hypoxanthine</text>
        <dbReference type="Rhea" id="RHEA:25904"/>
        <dbReference type="ChEBI" id="CHEBI:15377"/>
        <dbReference type="ChEBI" id="CHEBI:17368"/>
        <dbReference type="ChEBI" id="CHEBI:58863"/>
        <dbReference type="ChEBI" id="CHEBI:58864"/>
        <dbReference type="EC" id="3.2.2.26"/>
    </reaction>
</comment>
<sequence length="225" mass="23537">MKEHIRIDSTYPHVLIMTAVQGEQDAVLRGLGEAKGFDVRLAGVGPASAAARTATALTAAKYDLVISAGIGGGFREQADVGSLVIANEIIAADLGVETAEGFASVDELGFGSARVPVEPHLPLKLLQLLKSTSIPTSIGPIVTLSTATGTANTCAELSKRIPGVAAEAMEGYGVALAAHHLGLPVMEIRAISNIVGPRQRELWKIKEAMQTLETAFSILPEVLHR</sequence>
<protein>
    <recommendedName>
        <fullName evidence="1 2">Futalosine hydrolase</fullName>
        <shortName evidence="1">FL hydrolase</shortName>
        <ecNumber evidence="1 2">3.2.2.26</ecNumber>
    </recommendedName>
    <alternativeName>
        <fullName evidence="1">Futalosine nucleosidase</fullName>
    </alternativeName>
    <alternativeName>
        <fullName evidence="1">Menaquinone biosynthetic enzyme MqnB</fullName>
    </alternativeName>
</protein>
<dbReference type="Gene3D" id="3.40.50.1580">
    <property type="entry name" value="Nucleoside phosphorylase domain"/>
    <property type="match status" value="1"/>
</dbReference>
<comment type="caution">
    <text evidence="4">The sequence shown here is derived from an EMBL/GenBank/DDBJ whole genome shotgun (WGS) entry which is preliminary data.</text>
</comment>
<feature type="domain" description="Nucleoside phosphorylase" evidence="3">
    <location>
        <begin position="42"/>
        <end position="215"/>
    </location>
</feature>
<proteinExistence type="inferred from homology"/>
<comment type="pathway">
    <text evidence="1">Quinol/quinone metabolism; menaquinone biosynthesis.</text>
</comment>
<evidence type="ECO:0000313" key="4">
    <source>
        <dbReference type="EMBL" id="GGH19442.1"/>
    </source>
</evidence>
<reference evidence="5" key="1">
    <citation type="journal article" date="2019" name="Int. J. Syst. Evol. Microbiol.">
        <title>The Global Catalogue of Microorganisms (GCM) 10K type strain sequencing project: providing services to taxonomists for standard genome sequencing and annotation.</title>
        <authorList>
            <consortium name="The Broad Institute Genomics Platform"/>
            <consortium name="The Broad Institute Genome Sequencing Center for Infectious Disease"/>
            <person name="Wu L."/>
            <person name="Ma J."/>
        </authorList>
    </citation>
    <scope>NUCLEOTIDE SEQUENCE [LARGE SCALE GENOMIC DNA]</scope>
    <source>
        <strain evidence="5">CGMCC 1.12769</strain>
    </source>
</reference>
<dbReference type="SUPFAM" id="SSF53167">
    <property type="entry name" value="Purine and uridine phosphorylases"/>
    <property type="match status" value="1"/>
</dbReference>
<dbReference type="EC" id="3.2.2.26" evidence="1 2"/>
<accession>A0ABQ1YCB1</accession>
<comment type="similarity">
    <text evidence="1">Belongs to the PNP/UDP phosphorylase family. Futalosine hydrolase subfamily.</text>
</comment>
<organism evidence="4 5">
    <name type="scientific">Paenibacillus segetis</name>
    <dbReference type="NCBI Taxonomy" id="1325360"/>
    <lineage>
        <taxon>Bacteria</taxon>
        <taxon>Bacillati</taxon>
        <taxon>Bacillota</taxon>
        <taxon>Bacilli</taxon>
        <taxon>Bacillales</taxon>
        <taxon>Paenibacillaceae</taxon>
        <taxon>Paenibacillus</taxon>
    </lineage>
</organism>
<dbReference type="EMBL" id="BMFT01000001">
    <property type="protein sequence ID" value="GGH19442.1"/>
    <property type="molecule type" value="Genomic_DNA"/>
</dbReference>
<dbReference type="NCBIfam" id="TIGR03664">
    <property type="entry name" value="fut_nucase"/>
    <property type="match status" value="1"/>
</dbReference>
<evidence type="ECO:0000313" key="5">
    <source>
        <dbReference type="Proteomes" id="UP000659344"/>
    </source>
</evidence>
<evidence type="ECO:0000256" key="1">
    <source>
        <dbReference type="HAMAP-Rule" id="MF_00991"/>
    </source>
</evidence>
<keyword evidence="1 4" id="KW-0378">Hydrolase</keyword>
<dbReference type="PANTHER" id="PTHR46832:SF2">
    <property type="entry name" value="FUTALOSINE HYDROLASE"/>
    <property type="match status" value="1"/>
</dbReference>
<name>A0ABQ1YCB1_9BACL</name>
<dbReference type="InterPro" id="IPR000845">
    <property type="entry name" value="Nucleoside_phosphorylase_d"/>
</dbReference>